<keyword evidence="1" id="KW-1133">Transmembrane helix</keyword>
<gene>
    <name evidence="3" type="ORF">SAMN04488514_11032</name>
</gene>
<keyword evidence="1" id="KW-0812">Transmembrane</keyword>
<organism evidence="3 4">
    <name type="scientific">Kriegella aquimaris</name>
    <dbReference type="NCBI Taxonomy" id="192904"/>
    <lineage>
        <taxon>Bacteria</taxon>
        <taxon>Pseudomonadati</taxon>
        <taxon>Bacteroidota</taxon>
        <taxon>Flavobacteriia</taxon>
        <taxon>Flavobacteriales</taxon>
        <taxon>Flavobacteriaceae</taxon>
        <taxon>Kriegella</taxon>
    </lineage>
</organism>
<dbReference type="Proteomes" id="UP000199440">
    <property type="component" value="Unassembled WGS sequence"/>
</dbReference>
<dbReference type="Pfam" id="PF13287">
    <property type="entry name" value="Fn3_assoc"/>
    <property type="match status" value="1"/>
</dbReference>
<dbReference type="GO" id="GO:0020037">
    <property type="term" value="F:heme binding"/>
    <property type="evidence" value="ECO:0007669"/>
    <property type="project" value="InterPro"/>
</dbReference>
<name>A0A1G9TXP6_9FLAO</name>
<dbReference type="Gene3D" id="3.80.10.10">
    <property type="entry name" value="Ribonuclease Inhibitor"/>
    <property type="match status" value="1"/>
</dbReference>
<dbReference type="EMBL" id="FNGV01000010">
    <property type="protein sequence ID" value="SDM52467.1"/>
    <property type="molecule type" value="Genomic_DNA"/>
</dbReference>
<dbReference type="SUPFAM" id="SSF52047">
    <property type="entry name" value="RNI-like"/>
    <property type="match status" value="1"/>
</dbReference>
<feature type="transmembrane region" description="Helical" evidence="1">
    <location>
        <begin position="108"/>
        <end position="128"/>
    </location>
</feature>
<dbReference type="PANTHER" id="PTHR35889:SF3">
    <property type="entry name" value="F-BOX DOMAIN-CONTAINING PROTEIN"/>
    <property type="match status" value="1"/>
</dbReference>
<reference evidence="3 4" key="1">
    <citation type="submission" date="2016-10" db="EMBL/GenBank/DDBJ databases">
        <authorList>
            <person name="de Groot N.N."/>
        </authorList>
    </citation>
    <scope>NUCLEOTIDE SEQUENCE [LARGE SCALE GENOMIC DNA]</scope>
    <source>
        <strain evidence="3 4">DSM 19886</strain>
    </source>
</reference>
<feature type="transmembrane region" description="Helical" evidence="1">
    <location>
        <begin position="74"/>
        <end position="96"/>
    </location>
</feature>
<protein>
    <submittedName>
        <fullName evidence="3">Fn3 associated</fullName>
    </submittedName>
</protein>
<accession>A0A1G9TXP6</accession>
<evidence type="ECO:0000313" key="4">
    <source>
        <dbReference type="Proteomes" id="UP000199440"/>
    </source>
</evidence>
<evidence type="ECO:0000259" key="2">
    <source>
        <dbReference type="Pfam" id="PF07635"/>
    </source>
</evidence>
<evidence type="ECO:0000256" key="1">
    <source>
        <dbReference type="SAM" id="Phobius"/>
    </source>
</evidence>
<dbReference type="PANTHER" id="PTHR35889">
    <property type="entry name" value="CYCLOINULO-OLIGOSACCHARIDE FRUCTANOTRANSFERASE-RELATED"/>
    <property type="match status" value="1"/>
</dbReference>
<dbReference type="Pfam" id="PF07635">
    <property type="entry name" value="PSCyt1"/>
    <property type="match status" value="1"/>
</dbReference>
<dbReference type="OrthoDB" id="1099022at2"/>
<feature type="transmembrane region" description="Helical" evidence="1">
    <location>
        <begin position="45"/>
        <end position="62"/>
    </location>
</feature>
<dbReference type="InterPro" id="IPR032675">
    <property type="entry name" value="LRR_dom_sf"/>
</dbReference>
<feature type="domain" description="Cytochrome C Planctomycete-type" evidence="2">
    <location>
        <begin position="192"/>
        <end position="251"/>
    </location>
</feature>
<feature type="transmembrane region" description="Helical" evidence="1">
    <location>
        <begin position="135"/>
        <end position="154"/>
    </location>
</feature>
<keyword evidence="4" id="KW-1185">Reference proteome</keyword>
<dbReference type="SUPFAM" id="SSF46626">
    <property type="entry name" value="Cytochrome c"/>
    <property type="match status" value="1"/>
</dbReference>
<feature type="transmembrane region" description="Helical" evidence="1">
    <location>
        <begin position="7"/>
        <end position="25"/>
    </location>
</feature>
<dbReference type="AlphaFoldDB" id="A0A1G9TXP6"/>
<dbReference type="InterPro" id="IPR011429">
    <property type="entry name" value="Cyt_c_Planctomycete-type"/>
</dbReference>
<dbReference type="InterPro" id="IPR036909">
    <property type="entry name" value="Cyt_c-like_dom_sf"/>
</dbReference>
<dbReference type="RefSeq" id="WP_089892433.1">
    <property type="nucleotide sequence ID" value="NZ_FNGV01000010.1"/>
</dbReference>
<proteinExistence type="predicted"/>
<dbReference type="InterPro" id="IPR026876">
    <property type="entry name" value="Fn3_assoc_repeat"/>
</dbReference>
<dbReference type="STRING" id="192904.SAMN04488514_11032"/>
<keyword evidence="1" id="KW-0472">Membrane</keyword>
<evidence type="ECO:0000313" key="3">
    <source>
        <dbReference type="EMBL" id="SDM52467.1"/>
    </source>
</evidence>
<dbReference type="GO" id="GO:0009055">
    <property type="term" value="F:electron transfer activity"/>
    <property type="evidence" value="ECO:0007669"/>
    <property type="project" value="InterPro"/>
</dbReference>
<sequence>MKRPIPIFLNVLFFLHIFLAFLVVFETYLEIPFWLQPLGRMHPLLLHFPVAFIVLLVLLNLFRKQIDPASFEKINYFLLLLTSLTTVLTTIMGLLLSLEGYESELMFLHKWIGIAISFIVYALVLMYQSKKVYQILLYTGFVGVIFGGHFGAGLTHGSHFLMEPITAATKKQIDENTPIYTAYVQPVLEAKCTGCHNPQKHKGDLDLTSIEAIAKGGENGEVWLAHDPKESLLLQRVALPLEDEEHMPPDGKTQLTEQEIELIESWIGHGADTEISYALLKKEDSLKQLVLKKWLKSNIEKEAYTFDFAGSKLIEELNSPYRSVVQKSPSSPAIEVAIYGRSAYKTEFLTDLTKIKEQVVYLNLANLPIDDNALQLVSDFKNLEHLVLNFTEITNDALAPLIGNAKLQTLSLAGTTVDISILNYVKDFKNLKELFVWNTQMTDDDIATLAKELPSVMINEGYIPNPEEKLSLTPPVLIGEKNIISSGDRISLGHKMNGVSIRYTLDETEPNEESAIYESGIALDLEGKRSKTVKAMVYKEGWLPSEVSSFVFYDKGIVPDALEVVHPGILSSYTGEAAKILNDDVKINANTYYYSKFWASFNIKPLIAIADFSTSNPKVREIVLSCGIRGNQKKSPVDYIAVWGSDDKENWKLLKKTNLGNEKNMDKLREVSLKFPETSYKYYKIVGQPKKDNTIRANQLFFF</sequence>